<evidence type="ECO:0000313" key="2">
    <source>
        <dbReference type="EMBL" id="ORX40526.1"/>
    </source>
</evidence>
<gene>
    <name evidence="2" type="ORF">BD324DRAFT_611111</name>
</gene>
<dbReference type="EMBL" id="NBSH01000001">
    <property type="protein sequence ID" value="ORX40526.1"/>
    <property type="molecule type" value="Genomic_DNA"/>
</dbReference>
<reference evidence="2 3" key="1">
    <citation type="submission" date="2017-03" db="EMBL/GenBank/DDBJ databases">
        <title>Widespread Adenine N6-methylation of Active Genes in Fungi.</title>
        <authorList>
            <consortium name="DOE Joint Genome Institute"/>
            <person name="Mondo S.J."/>
            <person name="Dannebaum R.O."/>
            <person name="Kuo R.C."/>
            <person name="Louie K.B."/>
            <person name="Bewick A.J."/>
            <person name="Labutti K."/>
            <person name="Haridas S."/>
            <person name="Kuo A."/>
            <person name="Salamov A."/>
            <person name="Ahrendt S.R."/>
            <person name="Lau R."/>
            <person name="Bowen B.P."/>
            <person name="Lipzen A."/>
            <person name="Sullivan W."/>
            <person name="Andreopoulos W.B."/>
            <person name="Clum A."/>
            <person name="Lindquist E."/>
            <person name="Daum C."/>
            <person name="Northen T.R."/>
            <person name="Ramamoorthy G."/>
            <person name="Schmitz R.J."/>
            <person name="Gryganskyi A."/>
            <person name="Culley D."/>
            <person name="Magnuson J."/>
            <person name="James T.Y."/>
            <person name="O'Malley M.A."/>
            <person name="Stajich J.E."/>
            <person name="Spatafora J.W."/>
            <person name="Visel A."/>
            <person name="Grigoriev I.V."/>
        </authorList>
    </citation>
    <scope>NUCLEOTIDE SEQUENCE [LARGE SCALE GENOMIC DNA]</scope>
    <source>
        <strain evidence="2 3">NRRL Y-17943</strain>
    </source>
</reference>
<dbReference type="InParanoid" id="A0A1Y1USW5"/>
<sequence>MSVATAAPGPRIGPIDPHTQRFMLSLPPLMHSISPTLAAVHLARARLWLSISTAGQLSEGWCHSCGGLRQGYGGTSKKRRKHDQIVPVGHGVEAELSTTGKRKTPNCMICGAPFRRAQPNLASQRRFPSARIARRKQALDAANIASQSGPSMPLPRVMPFKPKPSSSPPPHLLAQPTTSHILFDPPTPPTYPQPPRLVPLEQKPGKRKKRSGLAKLLAENKERNESNQSGGSWGLG</sequence>
<name>A0A1Y1USW5_9TREE</name>
<accession>A0A1Y1USW5</accession>
<keyword evidence="3" id="KW-1185">Reference proteome</keyword>
<feature type="compositionally biased region" description="Pro residues" evidence="1">
    <location>
        <begin position="185"/>
        <end position="197"/>
    </location>
</feature>
<dbReference type="RefSeq" id="XP_021874205.1">
    <property type="nucleotide sequence ID" value="XM_022014243.1"/>
</dbReference>
<dbReference type="OrthoDB" id="2597000at2759"/>
<dbReference type="GeneID" id="33556051"/>
<feature type="compositionally biased region" description="Pro residues" evidence="1">
    <location>
        <begin position="161"/>
        <end position="171"/>
    </location>
</feature>
<comment type="caution">
    <text evidence="2">The sequence shown here is derived from an EMBL/GenBank/DDBJ whole genome shotgun (WGS) entry which is preliminary data.</text>
</comment>
<proteinExistence type="predicted"/>
<organism evidence="2 3">
    <name type="scientific">Kockovaella imperatae</name>
    <dbReference type="NCBI Taxonomy" id="4999"/>
    <lineage>
        <taxon>Eukaryota</taxon>
        <taxon>Fungi</taxon>
        <taxon>Dikarya</taxon>
        <taxon>Basidiomycota</taxon>
        <taxon>Agaricomycotina</taxon>
        <taxon>Tremellomycetes</taxon>
        <taxon>Tremellales</taxon>
        <taxon>Cuniculitremaceae</taxon>
        <taxon>Kockovaella</taxon>
    </lineage>
</organism>
<dbReference type="AlphaFoldDB" id="A0A1Y1USW5"/>
<evidence type="ECO:0000256" key="1">
    <source>
        <dbReference type="SAM" id="MobiDB-lite"/>
    </source>
</evidence>
<protein>
    <submittedName>
        <fullName evidence="2">Uncharacterized protein</fullName>
    </submittedName>
</protein>
<dbReference type="Proteomes" id="UP000193218">
    <property type="component" value="Unassembled WGS sequence"/>
</dbReference>
<evidence type="ECO:0000313" key="3">
    <source>
        <dbReference type="Proteomes" id="UP000193218"/>
    </source>
</evidence>
<feature type="region of interest" description="Disordered" evidence="1">
    <location>
        <begin position="144"/>
        <end position="236"/>
    </location>
</feature>